<sequence length="239" mass="24069">MLKRPRTSRISALTATGLMAIASVGTIAPAIPLANAQPAPGISSLPHIQVPHIVGPLGQPMPDVQRAVTDFANQPWVPPQVRDALLQGLAFLAGTGEVGGPPLPDNAPQFRQAFWPTVSPHCMGPGLTSTGTAIAVPGPAALPAPAPKAGQATFVFTALGTKAAAPEQDQMNVYWVNLGTFRSGVTPLQNNGINPTGPATLSGVADTGSGTILAVVAGSVNTGGKSCGFAPTALAARVK</sequence>
<gene>
    <name evidence="1" type="ORF">CJ203_00905</name>
</gene>
<dbReference type="Proteomes" id="UP000235836">
    <property type="component" value="Unassembled WGS sequence"/>
</dbReference>
<evidence type="ECO:0000313" key="1">
    <source>
        <dbReference type="EMBL" id="PMC65554.1"/>
    </source>
</evidence>
<evidence type="ECO:0000313" key="2">
    <source>
        <dbReference type="Proteomes" id="UP000235836"/>
    </source>
</evidence>
<dbReference type="EMBL" id="PNHG01000001">
    <property type="protein sequence ID" value="PMC65554.1"/>
    <property type="molecule type" value="Genomic_DNA"/>
</dbReference>
<keyword evidence="2" id="KW-1185">Reference proteome</keyword>
<name>A0A2N6T8A7_9CORY</name>
<proteinExistence type="predicted"/>
<reference evidence="1 2" key="1">
    <citation type="submission" date="2017-09" db="EMBL/GenBank/DDBJ databases">
        <title>Bacterial strain isolated from the female urinary microbiota.</title>
        <authorList>
            <person name="Thomas-White K."/>
            <person name="Kumar N."/>
            <person name="Forster S."/>
            <person name="Putonti C."/>
            <person name="Lawley T."/>
            <person name="Wolfe A.J."/>
        </authorList>
    </citation>
    <scope>NUCLEOTIDE SEQUENCE [LARGE SCALE GENOMIC DNA]</scope>
    <source>
        <strain evidence="1 2">UMB0792</strain>
    </source>
</reference>
<evidence type="ECO:0008006" key="3">
    <source>
        <dbReference type="Google" id="ProtNLM"/>
    </source>
</evidence>
<comment type="caution">
    <text evidence="1">The sequence shown here is derived from an EMBL/GenBank/DDBJ whole genome shotgun (WGS) entry which is preliminary data.</text>
</comment>
<accession>A0A2N6T8A7</accession>
<organism evidence="1 2">
    <name type="scientific">Corynebacterium tuscaniense</name>
    <dbReference type="NCBI Taxonomy" id="302449"/>
    <lineage>
        <taxon>Bacteria</taxon>
        <taxon>Bacillati</taxon>
        <taxon>Actinomycetota</taxon>
        <taxon>Actinomycetes</taxon>
        <taxon>Mycobacteriales</taxon>
        <taxon>Corynebacteriaceae</taxon>
        <taxon>Corynebacterium</taxon>
    </lineage>
</organism>
<dbReference type="AlphaFoldDB" id="A0A2N6T8A7"/>
<protein>
    <recommendedName>
        <fullName evidence="3">Secreted protein</fullName>
    </recommendedName>
</protein>